<gene>
    <name evidence="2" type="ORF">JKJ07_16650</name>
</gene>
<feature type="compositionally biased region" description="Polar residues" evidence="1">
    <location>
        <begin position="1"/>
        <end position="30"/>
    </location>
</feature>
<keyword evidence="3" id="KW-1185">Reference proteome</keyword>
<evidence type="ECO:0000256" key="1">
    <source>
        <dbReference type="SAM" id="MobiDB-lite"/>
    </source>
</evidence>
<evidence type="ECO:0000313" key="2">
    <source>
        <dbReference type="EMBL" id="MBL7255934.1"/>
    </source>
</evidence>
<evidence type="ECO:0000313" key="3">
    <source>
        <dbReference type="Proteomes" id="UP000598996"/>
    </source>
</evidence>
<reference evidence="2 3" key="1">
    <citation type="submission" date="2021-01" db="EMBL/GenBank/DDBJ databases">
        <title>Actinoplanes sp. nov. LDG1-01 isolated from lichen.</title>
        <authorList>
            <person name="Saeng-In P."/>
            <person name="Phongsopitanun W."/>
            <person name="Kanchanasin P."/>
            <person name="Yuki M."/>
            <person name="Kudo T."/>
            <person name="Ohkuma M."/>
            <person name="Tanasupawat S."/>
        </authorList>
    </citation>
    <scope>NUCLEOTIDE SEQUENCE [LARGE SCALE GENOMIC DNA]</scope>
    <source>
        <strain evidence="2 3">LDG1-01</strain>
    </source>
</reference>
<accession>A0ABS1VMQ1</accession>
<name>A0ABS1VMQ1_9ACTN</name>
<protein>
    <submittedName>
        <fullName evidence="2">Uncharacterized protein</fullName>
    </submittedName>
</protein>
<feature type="region of interest" description="Disordered" evidence="1">
    <location>
        <begin position="1"/>
        <end position="59"/>
    </location>
</feature>
<comment type="caution">
    <text evidence="2">The sequence shown here is derived from an EMBL/GenBank/DDBJ whole genome shotgun (WGS) entry which is preliminary data.</text>
</comment>
<dbReference type="Proteomes" id="UP000598996">
    <property type="component" value="Unassembled WGS sequence"/>
</dbReference>
<dbReference type="EMBL" id="JAENHO010000004">
    <property type="protein sequence ID" value="MBL7255934.1"/>
    <property type="molecule type" value="Genomic_DNA"/>
</dbReference>
<proteinExistence type="predicted"/>
<sequence length="59" mass="6153">MSTETDTVSDSVAATNAPQVDTVRDFTQVSPIPPAITSGAVCKNRSSRSPERLTGVESS</sequence>
<dbReference type="RefSeq" id="WP_202992440.1">
    <property type="nucleotide sequence ID" value="NZ_JAENHO010000004.1"/>
</dbReference>
<organism evidence="2 3">
    <name type="scientific">Paractinoplanes lichenicola</name>
    <dbReference type="NCBI Taxonomy" id="2802976"/>
    <lineage>
        <taxon>Bacteria</taxon>
        <taxon>Bacillati</taxon>
        <taxon>Actinomycetota</taxon>
        <taxon>Actinomycetes</taxon>
        <taxon>Micromonosporales</taxon>
        <taxon>Micromonosporaceae</taxon>
        <taxon>Paractinoplanes</taxon>
    </lineage>
</organism>